<dbReference type="EMBL" id="JACAZI010000006">
    <property type="protein sequence ID" value="KAF7358124.1"/>
    <property type="molecule type" value="Genomic_DNA"/>
</dbReference>
<name>A0A8H6YFN6_9AGAR</name>
<gene>
    <name evidence="1" type="ORF">MVEN_00860500</name>
</gene>
<reference evidence="1" key="1">
    <citation type="submission" date="2020-05" db="EMBL/GenBank/DDBJ databases">
        <title>Mycena genomes resolve the evolution of fungal bioluminescence.</title>
        <authorList>
            <person name="Tsai I.J."/>
        </authorList>
    </citation>
    <scope>NUCLEOTIDE SEQUENCE</scope>
    <source>
        <strain evidence="1">CCC161011</strain>
    </source>
</reference>
<dbReference type="Proteomes" id="UP000620124">
    <property type="component" value="Unassembled WGS sequence"/>
</dbReference>
<comment type="caution">
    <text evidence="1">The sequence shown here is derived from an EMBL/GenBank/DDBJ whole genome shotgun (WGS) entry which is preliminary data.</text>
</comment>
<dbReference type="AlphaFoldDB" id="A0A8H6YFN6"/>
<evidence type="ECO:0000313" key="1">
    <source>
        <dbReference type="EMBL" id="KAF7358124.1"/>
    </source>
</evidence>
<accession>A0A8H6YFN6</accession>
<dbReference type="OrthoDB" id="3058681at2759"/>
<keyword evidence="2" id="KW-1185">Reference proteome</keyword>
<protein>
    <submittedName>
        <fullName evidence="1">Uncharacterized protein</fullName>
    </submittedName>
</protein>
<evidence type="ECO:0000313" key="2">
    <source>
        <dbReference type="Proteomes" id="UP000620124"/>
    </source>
</evidence>
<organism evidence="1 2">
    <name type="scientific">Mycena venus</name>
    <dbReference type="NCBI Taxonomy" id="2733690"/>
    <lineage>
        <taxon>Eukaryota</taxon>
        <taxon>Fungi</taxon>
        <taxon>Dikarya</taxon>
        <taxon>Basidiomycota</taxon>
        <taxon>Agaricomycotina</taxon>
        <taxon>Agaricomycetes</taxon>
        <taxon>Agaricomycetidae</taxon>
        <taxon>Agaricales</taxon>
        <taxon>Marasmiineae</taxon>
        <taxon>Mycenaceae</taxon>
        <taxon>Mycena</taxon>
    </lineage>
</organism>
<sequence length="222" mass="22764">MSILVGAVHTSSVALSQSSAETVLSRRFVSSHFPSHPSSLYAFTINGGPHGSFTTVLDCTVSSSLTTDVSLGLDWKASLREWYIGLDLRITSGFELENLHAILPAASLAAAPEDFVADRHTEPPQYSGFLPALSGAPSATAPRCGMPFSSLHAAAAAIGSTLPLTQSVAYAPAFALSSVRAHHTSAAYVPASATYASASASATYASASSSATYASAPSVPEL</sequence>
<proteinExistence type="predicted"/>